<gene>
    <name evidence="1" type="ORF">N4G40_15310</name>
</gene>
<sequence>MASSSMASITFLTLIGLNVVARHPQLCIRFIATDTWRETKGSGDRAD</sequence>
<dbReference type="Proteomes" id="UP001288620">
    <property type="component" value="Unassembled WGS sequence"/>
</dbReference>
<evidence type="ECO:0000313" key="2">
    <source>
        <dbReference type="Proteomes" id="UP001288620"/>
    </source>
</evidence>
<dbReference type="RefSeq" id="WP_322543442.1">
    <property type="nucleotide sequence ID" value="NZ_JAOBTT010000001.1"/>
</dbReference>
<evidence type="ECO:0000313" key="1">
    <source>
        <dbReference type="EMBL" id="MDZ7279625.1"/>
    </source>
</evidence>
<comment type="caution">
    <text evidence="1">The sequence shown here is derived from an EMBL/GenBank/DDBJ whole genome shotgun (WGS) entry which is preliminary data.</text>
</comment>
<keyword evidence="2" id="KW-1185">Reference proteome</keyword>
<organism evidence="1 2">
    <name type="scientific">Pantoea eucrina</name>
    <dbReference type="NCBI Taxonomy" id="472693"/>
    <lineage>
        <taxon>Bacteria</taxon>
        <taxon>Pseudomonadati</taxon>
        <taxon>Pseudomonadota</taxon>
        <taxon>Gammaproteobacteria</taxon>
        <taxon>Enterobacterales</taxon>
        <taxon>Erwiniaceae</taxon>
        <taxon>Pantoea</taxon>
    </lineage>
</organism>
<name>A0ABU5LIW4_9GAMM</name>
<proteinExistence type="predicted"/>
<dbReference type="EMBL" id="JAOBTT010000001">
    <property type="protein sequence ID" value="MDZ7279625.1"/>
    <property type="molecule type" value="Genomic_DNA"/>
</dbReference>
<protein>
    <submittedName>
        <fullName evidence="1">Uncharacterized protein</fullName>
    </submittedName>
</protein>
<accession>A0ABU5LIW4</accession>
<reference evidence="2" key="1">
    <citation type="submission" date="2023-07" db="EMBL/GenBank/DDBJ databases">
        <title>Structural and functional analysis of rice phyllospheric bacteria for their antimicrobial properties and defense elicitation against blast disease.</title>
        <authorList>
            <person name="Sahu K.P."/>
            <person name="Asharani P."/>
            <person name="Kumar M."/>
            <person name="Reddy B."/>
            <person name="Kumar A."/>
        </authorList>
    </citation>
    <scope>NUCLEOTIDE SEQUENCE [LARGE SCALE GENOMIC DNA]</scope>
    <source>
        <strain evidence="2">OsEp_Plm_30P10</strain>
    </source>
</reference>